<protein>
    <recommendedName>
        <fullName evidence="1">Rhodanese domain-containing protein</fullName>
    </recommendedName>
</protein>
<gene>
    <name evidence="2" type="ORF">ABVK25_008916</name>
</gene>
<feature type="domain" description="Rhodanese" evidence="1">
    <location>
        <begin position="15"/>
        <end position="131"/>
    </location>
</feature>
<dbReference type="Proteomes" id="UP001590951">
    <property type="component" value="Unassembled WGS sequence"/>
</dbReference>
<dbReference type="CDD" id="cd01446">
    <property type="entry name" value="DSP_MapKP"/>
    <property type="match status" value="1"/>
</dbReference>
<keyword evidence="3" id="KW-1185">Reference proteome</keyword>
<dbReference type="Pfam" id="PF00581">
    <property type="entry name" value="Rhodanese"/>
    <property type="match status" value="1"/>
</dbReference>
<reference evidence="2 3" key="1">
    <citation type="submission" date="2024-09" db="EMBL/GenBank/DDBJ databases">
        <title>Rethinking Asexuality: The Enigmatic Case of Functional Sexual Genes in Lepraria (Stereocaulaceae).</title>
        <authorList>
            <person name="Doellman M."/>
            <person name="Sun Y."/>
            <person name="Barcenas-Pena A."/>
            <person name="Lumbsch H.T."/>
            <person name="Grewe F."/>
        </authorList>
    </citation>
    <scope>NUCLEOTIDE SEQUENCE [LARGE SCALE GENOMIC DNA]</scope>
    <source>
        <strain evidence="2 3">Grewe 0041</strain>
    </source>
</reference>
<dbReference type="SUPFAM" id="SSF52821">
    <property type="entry name" value="Rhodanese/Cell cycle control phosphatase"/>
    <property type="match status" value="1"/>
</dbReference>
<dbReference type="Gene3D" id="3.40.250.10">
    <property type="entry name" value="Rhodanese-like domain"/>
    <property type="match status" value="1"/>
</dbReference>
<sequence length="144" mass="16697">MIMHQKFAELLKFSESGRLLLLDLRVFPQYSKSRIRGAINLCVPTTLRKRSLFDVQKLSQILKEEHDKARFALWREAQSIVVNDTGSSQLEDARSAMYTLKKFTNEDWNGTTCIVKGSFRGFSKNYPEKIDEMRINEVYPSNEG</sequence>
<name>A0ABR4AYX2_9LECA</name>
<dbReference type="InterPro" id="IPR036873">
    <property type="entry name" value="Rhodanese-like_dom_sf"/>
</dbReference>
<evidence type="ECO:0000313" key="3">
    <source>
        <dbReference type="Proteomes" id="UP001590951"/>
    </source>
</evidence>
<accession>A0ABR4AYX2</accession>
<dbReference type="SMART" id="SM00450">
    <property type="entry name" value="RHOD"/>
    <property type="match status" value="1"/>
</dbReference>
<proteinExistence type="predicted"/>
<dbReference type="PROSITE" id="PS50206">
    <property type="entry name" value="RHODANESE_3"/>
    <property type="match status" value="1"/>
</dbReference>
<comment type="caution">
    <text evidence="2">The sequence shown here is derived from an EMBL/GenBank/DDBJ whole genome shotgun (WGS) entry which is preliminary data.</text>
</comment>
<dbReference type="InterPro" id="IPR001763">
    <property type="entry name" value="Rhodanese-like_dom"/>
</dbReference>
<evidence type="ECO:0000313" key="2">
    <source>
        <dbReference type="EMBL" id="KAL2050855.1"/>
    </source>
</evidence>
<evidence type="ECO:0000259" key="1">
    <source>
        <dbReference type="PROSITE" id="PS50206"/>
    </source>
</evidence>
<dbReference type="EMBL" id="JBHFEH010000042">
    <property type="protein sequence ID" value="KAL2050855.1"/>
    <property type="molecule type" value="Genomic_DNA"/>
</dbReference>
<organism evidence="2 3">
    <name type="scientific">Lepraria finkii</name>
    <dbReference type="NCBI Taxonomy" id="1340010"/>
    <lineage>
        <taxon>Eukaryota</taxon>
        <taxon>Fungi</taxon>
        <taxon>Dikarya</taxon>
        <taxon>Ascomycota</taxon>
        <taxon>Pezizomycotina</taxon>
        <taxon>Lecanoromycetes</taxon>
        <taxon>OSLEUM clade</taxon>
        <taxon>Lecanoromycetidae</taxon>
        <taxon>Lecanorales</taxon>
        <taxon>Lecanorineae</taxon>
        <taxon>Stereocaulaceae</taxon>
        <taxon>Lepraria</taxon>
    </lineage>
</organism>